<comment type="caution">
    <text evidence="1">The sequence shown here is derived from an EMBL/GenBank/DDBJ whole genome shotgun (WGS) entry which is preliminary data.</text>
</comment>
<evidence type="ECO:0000313" key="2">
    <source>
        <dbReference type="Proteomes" id="UP001433508"/>
    </source>
</evidence>
<evidence type="ECO:0000313" key="1">
    <source>
        <dbReference type="EMBL" id="KAK9235317.1"/>
    </source>
</evidence>
<keyword evidence="2" id="KW-1185">Reference proteome</keyword>
<organism evidence="1 2">
    <name type="scientific">Lipomyces kononenkoae</name>
    <name type="common">Yeast</name>
    <dbReference type="NCBI Taxonomy" id="34357"/>
    <lineage>
        <taxon>Eukaryota</taxon>
        <taxon>Fungi</taxon>
        <taxon>Dikarya</taxon>
        <taxon>Ascomycota</taxon>
        <taxon>Saccharomycotina</taxon>
        <taxon>Lipomycetes</taxon>
        <taxon>Lipomycetales</taxon>
        <taxon>Lipomycetaceae</taxon>
        <taxon>Lipomyces</taxon>
    </lineage>
</organism>
<name>A0ACC3SUN9_LIPKO</name>
<sequence length="190" mass="21343">MSLLSIPVFDSSELIIASSPIQIHYCLSRSFDKPWRDDIVSLYNVSTIDKLDCWNNKCAASSPNRQNGQLACIDSFQKSSCTRLHIQRGSDSAGSQQWLHNRLWNIRHVRCLISEETIADRRANMSIAGSREVTCRKLYNIVSSVAMLLSCYLSLRKAGIDKCLVVPSDIEILNQYVSLLATFGGGRHFT</sequence>
<protein>
    <submittedName>
        <fullName evidence="1">Uncharacterized protein</fullName>
    </submittedName>
</protein>
<gene>
    <name evidence="1" type="ORF">V1525DRAFT_273947</name>
</gene>
<reference evidence="2" key="1">
    <citation type="journal article" date="2024" name="Front. Bioeng. Biotechnol.">
        <title>Genome-scale model development and genomic sequencing of the oleaginous clade Lipomyces.</title>
        <authorList>
            <person name="Czajka J.J."/>
            <person name="Han Y."/>
            <person name="Kim J."/>
            <person name="Mondo S.J."/>
            <person name="Hofstad B.A."/>
            <person name="Robles A."/>
            <person name="Haridas S."/>
            <person name="Riley R."/>
            <person name="LaButti K."/>
            <person name="Pangilinan J."/>
            <person name="Andreopoulos W."/>
            <person name="Lipzen A."/>
            <person name="Yan J."/>
            <person name="Wang M."/>
            <person name="Ng V."/>
            <person name="Grigoriev I.V."/>
            <person name="Spatafora J.W."/>
            <person name="Magnuson J.K."/>
            <person name="Baker S.E."/>
            <person name="Pomraning K.R."/>
        </authorList>
    </citation>
    <scope>NUCLEOTIDE SEQUENCE [LARGE SCALE GENOMIC DNA]</scope>
    <source>
        <strain evidence="2">CBS 7786</strain>
    </source>
</reference>
<proteinExistence type="predicted"/>
<dbReference type="Proteomes" id="UP001433508">
    <property type="component" value="Unassembled WGS sequence"/>
</dbReference>
<dbReference type="EMBL" id="MU971421">
    <property type="protein sequence ID" value="KAK9235317.1"/>
    <property type="molecule type" value="Genomic_DNA"/>
</dbReference>
<accession>A0ACC3SUN9</accession>